<dbReference type="KEGG" id="htu:Htur_3327"/>
<evidence type="ECO:0000313" key="3">
    <source>
        <dbReference type="Proteomes" id="UP000001903"/>
    </source>
</evidence>
<organism evidence="2 3">
    <name type="scientific">Haloterrigena turkmenica (strain ATCC 51198 / DSM 5511 / JCM 9101 / NCIMB 13204 / VKM B-1734 / 4k)</name>
    <name type="common">Halococcus turkmenicus</name>
    <dbReference type="NCBI Taxonomy" id="543526"/>
    <lineage>
        <taxon>Archaea</taxon>
        <taxon>Methanobacteriati</taxon>
        <taxon>Methanobacteriota</taxon>
        <taxon>Stenosarchaea group</taxon>
        <taxon>Halobacteria</taxon>
        <taxon>Halobacteriales</taxon>
        <taxon>Natrialbaceae</taxon>
        <taxon>Haloterrigena</taxon>
    </lineage>
</organism>
<proteinExistence type="predicted"/>
<gene>
    <name evidence="2" type="ordered locus">Htur_3327</name>
</gene>
<keyword evidence="3" id="KW-1185">Reference proteome</keyword>
<dbReference type="STRING" id="543526.Htur_3327"/>
<dbReference type="AlphaFoldDB" id="D2RPN9"/>
<dbReference type="Proteomes" id="UP000001903">
    <property type="component" value="Chromosome"/>
</dbReference>
<reference evidence="2 3" key="1">
    <citation type="journal article" date="2010" name="Stand. Genomic Sci.">
        <title>Complete genome sequence of Haloterrigena turkmenica type strain (4k).</title>
        <authorList>
            <person name="Saunders E."/>
            <person name="Tindall B.J."/>
            <person name="Fahnrich R."/>
            <person name="Lapidus A."/>
            <person name="Copeland A."/>
            <person name="Del Rio T.G."/>
            <person name="Lucas S."/>
            <person name="Chen F."/>
            <person name="Tice H."/>
            <person name="Cheng J.F."/>
            <person name="Han C."/>
            <person name="Detter J.C."/>
            <person name="Bruce D."/>
            <person name="Goodwin L."/>
            <person name="Chain P."/>
            <person name="Pitluck S."/>
            <person name="Pati A."/>
            <person name="Ivanova N."/>
            <person name="Mavromatis K."/>
            <person name="Chen A."/>
            <person name="Palaniappan K."/>
            <person name="Land M."/>
            <person name="Hauser L."/>
            <person name="Chang Y.J."/>
            <person name="Jeffries C.D."/>
            <person name="Brettin T."/>
            <person name="Rohde M."/>
            <person name="Goker M."/>
            <person name="Bristow J."/>
            <person name="Eisen J.A."/>
            <person name="Markowitz V."/>
            <person name="Hugenholtz P."/>
            <person name="Klenk H.P."/>
            <person name="Kyrpides N.C."/>
        </authorList>
    </citation>
    <scope>NUCLEOTIDE SEQUENCE [LARGE SCALE GENOMIC DNA]</scope>
    <source>
        <strain evidence="3">ATCC 51198 / DSM 5511 / JCM 9101 / NCIMB 13204 / VKM B-1734 / 4k</strain>
    </source>
</reference>
<dbReference type="HOGENOM" id="CLU_1590855_0_0_2"/>
<accession>D2RPN9</accession>
<evidence type="ECO:0000313" key="2">
    <source>
        <dbReference type="EMBL" id="ADB62191.1"/>
    </source>
</evidence>
<sequence>MSEARTRRGASGAQYTFRHTDCYLYWLVPISRQVDFSDVPIERHRSLEPSPIHRGHWHAVDRTLDDRPRIDAADVRLGGQDDSVIQRGVNDRVDVLGSDVVPARNHRAGAARLEQPMTVARPAYSVRPISRGRPTTDGTDRGSFDPAAVLDWGMSGLEREREQRRSP</sequence>
<name>D2RPN9_HALTV</name>
<evidence type="ECO:0000256" key="1">
    <source>
        <dbReference type="SAM" id="MobiDB-lite"/>
    </source>
</evidence>
<feature type="region of interest" description="Disordered" evidence="1">
    <location>
        <begin position="128"/>
        <end position="148"/>
    </location>
</feature>
<protein>
    <submittedName>
        <fullName evidence="2">Uncharacterized protein</fullName>
    </submittedName>
</protein>
<dbReference type="EMBL" id="CP001860">
    <property type="protein sequence ID" value="ADB62191.1"/>
    <property type="molecule type" value="Genomic_DNA"/>
</dbReference>